<feature type="domain" description="SAM-dependent MTase RsmB/NOP-type" evidence="6">
    <location>
        <begin position="1"/>
        <end position="274"/>
    </location>
</feature>
<dbReference type="Pfam" id="PF01189">
    <property type="entry name" value="Methyltr_RsmB-F"/>
    <property type="match status" value="1"/>
</dbReference>
<dbReference type="PANTHER" id="PTHR22807:SF30">
    <property type="entry name" value="28S RRNA (CYTOSINE(4447)-C(5))-METHYLTRANSFERASE-RELATED"/>
    <property type="match status" value="1"/>
</dbReference>
<comment type="caution">
    <text evidence="7">The sequence shown here is derived from an EMBL/GenBank/DDBJ whole genome shotgun (WGS) entry which is preliminary data.</text>
</comment>
<evidence type="ECO:0000259" key="6">
    <source>
        <dbReference type="PROSITE" id="PS51686"/>
    </source>
</evidence>
<dbReference type="PANTHER" id="PTHR22807">
    <property type="entry name" value="NOP2 YEAST -RELATED NOL1/NOP2/FMU SUN DOMAIN-CONTAINING"/>
    <property type="match status" value="1"/>
</dbReference>
<evidence type="ECO:0000313" key="8">
    <source>
        <dbReference type="Proteomes" id="UP000698963"/>
    </source>
</evidence>
<feature type="binding site" evidence="5">
    <location>
        <position position="114"/>
    </location>
    <ligand>
        <name>S-adenosyl-L-methionine</name>
        <dbReference type="ChEBI" id="CHEBI:59789"/>
    </ligand>
</feature>
<evidence type="ECO:0000256" key="1">
    <source>
        <dbReference type="ARBA" id="ARBA00022603"/>
    </source>
</evidence>
<dbReference type="Gene3D" id="3.40.50.150">
    <property type="entry name" value="Vaccinia Virus protein VP39"/>
    <property type="match status" value="1"/>
</dbReference>
<evidence type="ECO:0000256" key="2">
    <source>
        <dbReference type="ARBA" id="ARBA00022679"/>
    </source>
</evidence>
<dbReference type="AlphaFoldDB" id="A0A921AVP1"/>
<dbReference type="InterPro" id="IPR023267">
    <property type="entry name" value="RCMT"/>
</dbReference>
<dbReference type="EMBL" id="DYZA01000090">
    <property type="protein sequence ID" value="HJD96954.1"/>
    <property type="molecule type" value="Genomic_DNA"/>
</dbReference>
<dbReference type="PROSITE" id="PS51686">
    <property type="entry name" value="SAM_MT_RSMB_NOP"/>
    <property type="match status" value="1"/>
</dbReference>
<evidence type="ECO:0000256" key="5">
    <source>
        <dbReference type="PROSITE-ProRule" id="PRU01023"/>
    </source>
</evidence>
<gene>
    <name evidence="7" type="ORF">K8W16_04845</name>
</gene>
<dbReference type="PRINTS" id="PR02008">
    <property type="entry name" value="RCMTFAMILY"/>
</dbReference>
<evidence type="ECO:0000256" key="3">
    <source>
        <dbReference type="ARBA" id="ARBA00022691"/>
    </source>
</evidence>
<reference evidence="7" key="1">
    <citation type="journal article" date="2021" name="PeerJ">
        <title>Extensive microbial diversity within the chicken gut microbiome revealed by metagenomics and culture.</title>
        <authorList>
            <person name="Gilroy R."/>
            <person name="Ravi A."/>
            <person name="Getino M."/>
            <person name="Pursley I."/>
            <person name="Horton D.L."/>
            <person name="Alikhan N.F."/>
            <person name="Baker D."/>
            <person name="Gharbi K."/>
            <person name="Hall N."/>
            <person name="Watson M."/>
            <person name="Adriaenssens E.M."/>
            <person name="Foster-Nyarko E."/>
            <person name="Jarju S."/>
            <person name="Secka A."/>
            <person name="Antonio M."/>
            <person name="Oren A."/>
            <person name="Chaudhuri R.R."/>
            <person name="La Ragione R."/>
            <person name="Hildebrand F."/>
            <person name="Pallen M.J."/>
        </authorList>
    </citation>
    <scope>NUCLEOTIDE SEQUENCE</scope>
    <source>
        <strain evidence="7">ChiGjej2B2-19336</strain>
    </source>
</reference>
<keyword evidence="1 5" id="KW-0489">Methyltransferase</keyword>
<sequence>MEPTTTARRSFRFACAQEEIPVAEEMLRLQGFRFEEDPFFAPARRLWEEPFPLGSSLAGFFGLIYIQDRASMLPPVALNPPKGALVLDMCASPGSKTSQLAWLVGPHGMVLGNEPSPVRLANLRRNLHVMGLTQTVTCCRSGEKLPLPDASWDYIQLDPPCSGWGTVEKNPRVMDIWKDDKVAPLIRLQRELLREAARLLRPGGVMVYSTCTTDVEENEKQVLFAGKELGLTLEALDDMPGFDLQAPQGCEGVWCLNPKKGDTQGFFVARLRKPGVAEDPLPQTDRPVLAEVASEEELRAQGLDVRRVHAEIGRFGQSLHALPIPALSLLPEDLHWQGLYMGKTGRNGELRLSPRVRIEGPGPHLDLEGTEGLKLILGLLKGQSLQAPSSVPADARAVLLRWNSLPLGRLNVKNKRLIWSER</sequence>
<protein>
    <submittedName>
        <fullName evidence="7">RsmB/NOP family class I SAM-dependent RNA methyltransferase</fullName>
    </submittedName>
</protein>
<proteinExistence type="inferred from homology"/>
<dbReference type="GO" id="GO:0008173">
    <property type="term" value="F:RNA methyltransferase activity"/>
    <property type="evidence" value="ECO:0007669"/>
    <property type="project" value="InterPro"/>
</dbReference>
<dbReference type="GO" id="GO:0003723">
    <property type="term" value="F:RNA binding"/>
    <property type="evidence" value="ECO:0007669"/>
    <property type="project" value="UniProtKB-UniRule"/>
</dbReference>
<dbReference type="Proteomes" id="UP000698963">
    <property type="component" value="Unassembled WGS sequence"/>
</dbReference>
<comment type="similarity">
    <text evidence="5">Belongs to the class I-like SAM-binding methyltransferase superfamily. RsmB/NOP family.</text>
</comment>
<feature type="active site" description="Nucleophile" evidence="5">
    <location>
        <position position="211"/>
    </location>
</feature>
<evidence type="ECO:0000256" key="4">
    <source>
        <dbReference type="ARBA" id="ARBA00022884"/>
    </source>
</evidence>
<reference evidence="7" key="2">
    <citation type="submission" date="2021-09" db="EMBL/GenBank/DDBJ databases">
        <authorList>
            <person name="Gilroy R."/>
        </authorList>
    </citation>
    <scope>NUCLEOTIDE SEQUENCE</scope>
    <source>
        <strain evidence="7">ChiGjej2B2-19336</strain>
    </source>
</reference>
<keyword evidence="2 5" id="KW-0808">Transferase</keyword>
<dbReference type="CDD" id="cd02440">
    <property type="entry name" value="AdoMet_MTases"/>
    <property type="match status" value="1"/>
</dbReference>
<evidence type="ECO:0000313" key="7">
    <source>
        <dbReference type="EMBL" id="HJD96954.1"/>
    </source>
</evidence>
<dbReference type="InterPro" id="IPR001678">
    <property type="entry name" value="MeTrfase_RsmB-F_NOP2_dom"/>
</dbReference>
<organism evidence="7 8">
    <name type="scientific">Mailhella massiliensis</name>
    <dbReference type="NCBI Taxonomy" id="1903261"/>
    <lineage>
        <taxon>Bacteria</taxon>
        <taxon>Pseudomonadati</taxon>
        <taxon>Thermodesulfobacteriota</taxon>
        <taxon>Desulfovibrionia</taxon>
        <taxon>Desulfovibrionales</taxon>
        <taxon>Desulfovibrionaceae</taxon>
        <taxon>Mailhella</taxon>
    </lineage>
</organism>
<accession>A0A921AVP1</accession>
<comment type="caution">
    <text evidence="5">Lacks conserved residue(s) required for the propagation of feature annotation.</text>
</comment>
<dbReference type="GO" id="GO:0001510">
    <property type="term" value="P:RNA methylation"/>
    <property type="evidence" value="ECO:0007669"/>
    <property type="project" value="InterPro"/>
</dbReference>
<name>A0A921AVP1_9BACT</name>
<dbReference type="SUPFAM" id="SSF53335">
    <property type="entry name" value="S-adenosyl-L-methionine-dependent methyltransferases"/>
    <property type="match status" value="1"/>
</dbReference>
<keyword evidence="4 5" id="KW-0694">RNA-binding</keyword>
<dbReference type="InterPro" id="IPR029063">
    <property type="entry name" value="SAM-dependent_MTases_sf"/>
</dbReference>
<keyword evidence="3 5" id="KW-0949">S-adenosyl-L-methionine</keyword>
<dbReference type="RefSeq" id="WP_304121613.1">
    <property type="nucleotide sequence ID" value="NZ_DYZA01000090.1"/>
</dbReference>
<dbReference type="InterPro" id="IPR049560">
    <property type="entry name" value="MeTrfase_RsmB-F_NOP2_cat"/>
</dbReference>
<feature type="binding site" evidence="5">
    <location>
        <position position="158"/>
    </location>
    <ligand>
        <name>S-adenosyl-L-methionine</name>
        <dbReference type="ChEBI" id="CHEBI:59789"/>
    </ligand>
</feature>